<feature type="compositionally biased region" description="Polar residues" evidence="1">
    <location>
        <begin position="367"/>
        <end position="385"/>
    </location>
</feature>
<feature type="compositionally biased region" description="Polar residues" evidence="1">
    <location>
        <begin position="349"/>
        <end position="360"/>
    </location>
</feature>
<dbReference type="EMBL" id="AP028217">
    <property type="protein sequence ID" value="BEI94041.1"/>
    <property type="molecule type" value="Genomic_DNA"/>
</dbReference>
<protein>
    <submittedName>
        <fullName evidence="2">Uncharacterized protein</fullName>
    </submittedName>
</protein>
<organism evidence="2 3">
    <name type="scientific">Cutaneotrichosporon cavernicola</name>
    <dbReference type="NCBI Taxonomy" id="279322"/>
    <lineage>
        <taxon>Eukaryota</taxon>
        <taxon>Fungi</taxon>
        <taxon>Dikarya</taxon>
        <taxon>Basidiomycota</taxon>
        <taxon>Agaricomycotina</taxon>
        <taxon>Tremellomycetes</taxon>
        <taxon>Trichosporonales</taxon>
        <taxon>Trichosporonaceae</taxon>
        <taxon>Cutaneotrichosporon</taxon>
    </lineage>
</organism>
<evidence type="ECO:0000313" key="2">
    <source>
        <dbReference type="EMBL" id="BEI94041.1"/>
    </source>
</evidence>
<feature type="region of interest" description="Disordered" evidence="1">
    <location>
        <begin position="460"/>
        <end position="483"/>
    </location>
</feature>
<evidence type="ECO:0000313" key="3">
    <source>
        <dbReference type="Proteomes" id="UP001233271"/>
    </source>
</evidence>
<dbReference type="RefSeq" id="XP_060459306.1">
    <property type="nucleotide sequence ID" value="XM_060602964.1"/>
</dbReference>
<name>A0AA48L8F4_9TREE</name>
<feature type="compositionally biased region" description="Basic and acidic residues" evidence="1">
    <location>
        <begin position="26"/>
        <end position="50"/>
    </location>
</feature>
<sequence>MSQQASTTGPGSTTNAAGRKRKKSPKPKETKRAPGDAPKRTKVAQRKEQEAAEAAETAGMGGSQTMPHNQITGDDDEVVAPRSPIRRRRVINTDPPETPTLSHAPGHRVTSQSLSTASHPGEPNSNSSHSGTATAVPVWGPSTPPNVRRLLEAQSAQIRELSLCMRETGLIMRELLKVKLGQSASMPPTPTLDEGVTGAACESTSQAAGVPRPGENGLSAGSLGLFHNNTENRPSTIPPNIGDRGILGIGQPPPRAPMNTPNNSISYANGVAFNIGSITQPVTVAPLPLPEVKVESANPSPVLPSSAHQSEGHHHPLHPLNLTGSSHGDPHPPPSALTTTPMFRDASQPLMSDTARNPSFSMPGRHTSIQTPQIPSTQQEDQNMTPGPAPGPPQGVHSYMLPNQTYPLLPQSFMRPALTPQQQQQMAGLHPSIRNPTSNPAMGRPPRPFMNINAGLGIMTPGDEAERSTSDPLAHTSPPRMSPSVQQFERLQRQAVGYGRQASGQVSASPSNPTTNFLPHQFPGPGPAPLAQNPFLNPMGLSMPSPQANGVAAPHPVVGGFGAGPPACAAPAMPSGAATNGIGTPNMYNIYAEPSPFSTTFAGVSGGNEIPSPFSFAPPEMGEGGGVGRPRWGEEEADEESLREVTPGKRFDSK</sequence>
<gene>
    <name evidence="2" type="ORF">CcaverHIS019_0605000</name>
</gene>
<reference evidence="2" key="1">
    <citation type="journal article" date="2023" name="BMC Genomics">
        <title>Chromosome-level genome assemblies of Cutaneotrichosporon spp. (Trichosporonales, Basidiomycota) reveal imbalanced evolution between nucleotide sequences and chromosome synteny.</title>
        <authorList>
            <person name="Kobayashi Y."/>
            <person name="Kayamori A."/>
            <person name="Aoki K."/>
            <person name="Shiwa Y."/>
            <person name="Matsutani M."/>
            <person name="Fujita N."/>
            <person name="Sugita T."/>
            <person name="Iwasaki W."/>
            <person name="Tanaka N."/>
            <person name="Takashima M."/>
        </authorList>
    </citation>
    <scope>NUCLEOTIDE SEQUENCE</scope>
    <source>
        <strain evidence="2">HIS019</strain>
    </source>
</reference>
<feature type="compositionally biased region" description="Polar residues" evidence="1">
    <location>
        <begin position="502"/>
        <end position="518"/>
    </location>
</feature>
<evidence type="ECO:0000256" key="1">
    <source>
        <dbReference type="SAM" id="MobiDB-lite"/>
    </source>
</evidence>
<feature type="region of interest" description="Disordered" evidence="1">
    <location>
        <begin position="610"/>
        <end position="654"/>
    </location>
</feature>
<feature type="compositionally biased region" description="Polar residues" evidence="1">
    <location>
        <begin position="109"/>
        <end position="133"/>
    </location>
</feature>
<feature type="compositionally biased region" description="Polar residues" evidence="1">
    <location>
        <begin position="1"/>
        <end position="16"/>
    </location>
</feature>
<dbReference type="AlphaFoldDB" id="A0AA48L8F4"/>
<accession>A0AA48L8F4</accession>
<feature type="region of interest" description="Disordered" evidence="1">
    <location>
        <begin position="499"/>
        <end position="529"/>
    </location>
</feature>
<dbReference type="Proteomes" id="UP001233271">
    <property type="component" value="Chromosome 6"/>
</dbReference>
<feature type="region of interest" description="Disordered" evidence="1">
    <location>
        <begin position="1"/>
        <end position="141"/>
    </location>
</feature>
<feature type="compositionally biased region" description="Basic and acidic residues" evidence="1">
    <location>
        <begin position="640"/>
        <end position="654"/>
    </location>
</feature>
<feature type="region of interest" description="Disordered" evidence="1">
    <location>
        <begin position="295"/>
        <end position="389"/>
    </location>
</feature>
<feature type="compositionally biased region" description="Polar residues" evidence="1">
    <location>
        <begin position="63"/>
        <end position="72"/>
    </location>
</feature>
<dbReference type="GeneID" id="85497911"/>
<dbReference type="KEGG" id="ccac:CcaHIS019_0605000"/>
<keyword evidence="3" id="KW-1185">Reference proteome</keyword>
<proteinExistence type="predicted"/>